<dbReference type="Gene3D" id="3.40.50.11780">
    <property type="match status" value="2"/>
</dbReference>
<name>A0A852ZSS8_9ACTN</name>
<dbReference type="Pfam" id="PF04984">
    <property type="entry name" value="Phage_sheath_1"/>
    <property type="match status" value="1"/>
</dbReference>
<proteinExistence type="inferred from homology"/>
<keyword evidence="6" id="KW-1185">Reference proteome</keyword>
<dbReference type="InterPro" id="IPR020287">
    <property type="entry name" value="Tail_sheath_C"/>
</dbReference>
<dbReference type="EMBL" id="JACBZH010000001">
    <property type="protein sequence ID" value="NYH92459.1"/>
    <property type="molecule type" value="Genomic_DNA"/>
</dbReference>
<feature type="domain" description="Tail sheath protein subtilisin-like" evidence="3">
    <location>
        <begin position="248"/>
        <end position="394"/>
    </location>
</feature>
<dbReference type="PANTHER" id="PTHR35861">
    <property type="match status" value="1"/>
</dbReference>
<protein>
    <recommendedName>
        <fullName evidence="7">Tail sheath protein C-terminal domain-containing protein</fullName>
    </recommendedName>
</protein>
<evidence type="ECO:0000313" key="5">
    <source>
        <dbReference type="EMBL" id="NYH92459.1"/>
    </source>
</evidence>
<dbReference type="Pfam" id="PF17482">
    <property type="entry name" value="Phage_sheath_1C"/>
    <property type="match status" value="1"/>
</dbReference>
<sequence>MPEYLSPGVYIEEIERGPKPIEGVATSTAAFLGETQRGPQTPTLVTSYNEYLRLFGDIYGPDKYMPYAVKMFFDNGGRRCYIARIAAADAATATIDIAGLTVTALGPGSEYHKVWIRVGPGSTKDKNGNPVGFRVRIDYWANAADVPPDAASIPAGKPPTISEDFNDLSVDPTSTSYFEKRINNGNSSLVELVPADPAAGVTLPTSDSDAQLPSVSDGSGVTAADYEVDDPDPSRRKGLAALDLDAFRAVAVVHAPGAAYDAAQKVVTHCENNRFRFAVVDALPHQANATSIDARAQVDDTQYGAFYYPWIWISDPRSGARKLVPPGGAVCGIYALTDNNRGVFKAPANETIAGAIDLEYDINQRVQDTLNPAGVNVIRRFPGRGIRVWGARTLSSDPLWKYVSVRRLFIFLEASIYNSTQWVVFEPNNQQLWARVKQTITLFLRTQWREGALFGAKEEEAFSVAVGRETMTEDDILNGRLIVEIGVAPVRPAEFVVFRVFQKTQEAKS</sequence>
<reference evidence="5 6" key="1">
    <citation type="submission" date="2020-07" db="EMBL/GenBank/DDBJ databases">
        <title>Sequencing the genomes of 1000 actinobacteria strains.</title>
        <authorList>
            <person name="Klenk H.-P."/>
        </authorList>
    </citation>
    <scope>NUCLEOTIDE SEQUENCE [LARGE SCALE GENOMIC DNA]</scope>
    <source>
        <strain evidence="5 6">DSM 18448</strain>
    </source>
</reference>
<evidence type="ECO:0000259" key="3">
    <source>
        <dbReference type="Pfam" id="PF04984"/>
    </source>
</evidence>
<dbReference type="Proteomes" id="UP000579605">
    <property type="component" value="Unassembled WGS sequence"/>
</dbReference>
<comment type="caution">
    <text evidence="5">The sequence shown here is derived from an EMBL/GenBank/DDBJ whole genome shotgun (WGS) entry which is preliminary data.</text>
</comment>
<evidence type="ECO:0000259" key="4">
    <source>
        <dbReference type="Pfam" id="PF17482"/>
    </source>
</evidence>
<dbReference type="AlphaFoldDB" id="A0A852ZSS8"/>
<dbReference type="PANTHER" id="PTHR35861:SF1">
    <property type="entry name" value="PHAGE TAIL SHEATH PROTEIN"/>
    <property type="match status" value="1"/>
</dbReference>
<feature type="compositionally biased region" description="Polar residues" evidence="2">
    <location>
        <begin position="204"/>
        <end position="219"/>
    </location>
</feature>
<comment type="similarity">
    <text evidence="1">Belongs to the myoviridae tail sheath protein family.</text>
</comment>
<accession>A0A852ZSS8</accession>
<feature type="domain" description="Tail sheath protein C-terminal" evidence="4">
    <location>
        <begin position="395"/>
        <end position="501"/>
    </location>
</feature>
<evidence type="ECO:0000256" key="1">
    <source>
        <dbReference type="ARBA" id="ARBA00008005"/>
    </source>
</evidence>
<feature type="region of interest" description="Disordered" evidence="2">
    <location>
        <begin position="204"/>
        <end position="234"/>
    </location>
</feature>
<gene>
    <name evidence="5" type="ORF">F4554_005097</name>
</gene>
<dbReference type="RefSeq" id="WP_179789886.1">
    <property type="nucleotide sequence ID" value="NZ_BAAARR010000005.1"/>
</dbReference>
<dbReference type="InterPro" id="IPR035089">
    <property type="entry name" value="Phage_sheath_subtilisin"/>
</dbReference>
<dbReference type="InterPro" id="IPR052042">
    <property type="entry name" value="Tail_sheath_structural"/>
</dbReference>
<evidence type="ECO:0008006" key="7">
    <source>
        <dbReference type="Google" id="ProtNLM"/>
    </source>
</evidence>
<evidence type="ECO:0000256" key="2">
    <source>
        <dbReference type="SAM" id="MobiDB-lite"/>
    </source>
</evidence>
<organism evidence="5 6">
    <name type="scientific">Actinopolymorpha rutila</name>
    <dbReference type="NCBI Taxonomy" id="446787"/>
    <lineage>
        <taxon>Bacteria</taxon>
        <taxon>Bacillati</taxon>
        <taxon>Actinomycetota</taxon>
        <taxon>Actinomycetes</taxon>
        <taxon>Propionibacteriales</taxon>
        <taxon>Actinopolymorphaceae</taxon>
        <taxon>Actinopolymorpha</taxon>
    </lineage>
</organism>
<evidence type="ECO:0000313" key="6">
    <source>
        <dbReference type="Proteomes" id="UP000579605"/>
    </source>
</evidence>